<evidence type="ECO:0000256" key="1">
    <source>
        <dbReference type="SAM" id="MobiDB-lite"/>
    </source>
</evidence>
<dbReference type="Proteomes" id="UP001432401">
    <property type="component" value="Unassembled WGS sequence"/>
</dbReference>
<name>A0ABV2A2F1_9ACTN</name>
<organism evidence="2 3">
    <name type="scientific">Nocardiopsis tropica</name>
    <dbReference type="NCBI Taxonomy" id="109330"/>
    <lineage>
        <taxon>Bacteria</taxon>
        <taxon>Bacillati</taxon>
        <taxon>Actinomycetota</taxon>
        <taxon>Actinomycetes</taxon>
        <taxon>Streptosporangiales</taxon>
        <taxon>Nocardiopsidaceae</taxon>
        <taxon>Nocardiopsis</taxon>
    </lineage>
</organism>
<dbReference type="RefSeq" id="WP_352986431.1">
    <property type="nucleotide sequence ID" value="NZ_JBEQNA010000018.1"/>
</dbReference>
<sequence>MPEVLQVAAQAPPPPVGSGLGETHEYGWEAGRYRYRGLWEPDGDLDELMGLLPRTEEE</sequence>
<accession>A0ABV2A2F1</accession>
<gene>
    <name evidence="2" type="ORF">ABUK86_27430</name>
</gene>
<protein>
    <submittedName>
        <fullName evidence="2">Uncharacterized protein</fullName>
    </submittedName>
</protein>
<feature type="compositionally biased region" description="Low complexity" evidence="1">
    <location>
        <begin position="1"/>
        <end position="10"/>
    </location>
</feature>
<dbReference type="EMBL" id="JBEQNB010000018">
    <property type="protein sequence ID" value="MES0837536.1"/>
    <property type="molecule type" value="Genomic_DNA"/>
</dbReference>
<proteinExistence type="predicted"/>
<keyword evidence="3" id="KW-1185">Reference proteome</keyword>
<comment type="caution">
    <text evidence="2">The sequence shown here is derived from an EMBL/GenBank/DDBJ whole genome shotgun (WGS) entry which is preliminary data.</text>
</comment>
<evidence type="ECO:0000313" key="2">
    <source>
        <dbReference type="EMBL" id="MES0837536.1"/>
    </source>
</evidence>
<evidence type="ECO:0000313" key="3">
    <source>
        <dbReference type="Proteomes" id="UP001432401"/>
    </source>
</evidence>
<feature type="region of interest" description="Disordered" evidence="1">
    <location>
        <begin position="1"/>
        <end position="23"/>
    </location>
</feature>
<reference evidence="2 3" key="1">
    <citation type="submission" date="2024-06" db="EMBL/GenBank/DDBJ databases">
        <authorList>
            <person name="Bataeva Y.V."/>
            <person name="Grigorian L.N."/>
            <person name="Solomentsev V.I."/>
        </authorList>
    </citation>
    <scope>NUCLEOTIDE SEQUENCE [LARGE SCALE GENOMIC DNA]</scope>
    <source>
        <strain evidence="3">SCPM-O-B-12605 (RCAM04882)</strain>
    </source>
</reference>